<keyword evidence="15" id="KW-0675">Receptor</keyword>
<dbReference type="Pfam" id="PF07536">
    <property type="entry name" value="HWE_HK"/>
    <property type="match status" value="1"/>
</dbReference>
<dbReference type="Proteomes" id="UP000606490">
    <property type="component" value="Unassembled WGS sequence"/>
</dbReference>
<dbReference type="InterPro" id="IPR000700">
    <property type="entry name" value="PAS-assoc_C"/>
</dbReference>
<dbReference type="InterPro" id="IPR000014">
    <property type="entry name" value="PAS"/>
</dbReference>
<keyword evidence="10" id="KW-0547">Nucleotide-binding</keyword>
<dbReference type="InterPro" id="IPR035965">
    <property type="entry name" value="PAS-like_dom_sf"/>
</dbReference>
<organism evidence="18 19">
    <name type="scientific">Belnapia mucosa</name>
    <dbReference type="NCBI Taxonomy" id="2804532"/>
    <lineage>
        <taxon>Bacteria</taxon>
        <taxon>Pseudomonadati</taxon>
        <taxon>Pseudomonadota</taxon>
        <taxon>Alphaproteobacteria</taxon>
        <taxon>Acetobacterales</taxon>
        <taxon>Roseomonadaceae</taxon>
        <taxon>Belnapia</taxon>
    </lineage>
</organism>
<evidence type="ECO:0000256" key="2">
    <source>
        <dbReference type="ARBA" id="ARBA00012438"/>
    </source>
</evidence>
<keyword evidence="4" id="KW-0597">Phosphoprotein</keyword>
<dbReference type="RefSeq" id="WP_202825941.1">
    <property type="nucleotide sequence ID" value="NZ_JAEUXJ010000004.1"/>
</dbReference>
<evidence type="ECO:0000259" key="17">
    <source>
        <dbReference type="PROSITE" id="PS50113"/>
    </source>
</evidence>
<keyword evidence="12" id="KW-0067">ATP-binding</keyword>
<keyword evidence="11" id="KW-0418">Kinase</keyword>
<evidence type="ECO:0000256" key="1">
    <source>
        <dbReference type="ARBA" id="ARBA00000085"/>
    </source>
</evidence>
<dbReference type="PANTHER" id="PTHR41523:SF8">
    <property type="entry name" value="ETHYLENE RESPONSE SENSOR PROTEIN"/>
    <property type="match status" value="1"/>
</dbReference>
<dbReference type="SMART" id="SM00911">
    <property type="entry name" value="HWE_HK"/>
    <property type="match status" value="1"/>
</dbReference>
<keyword evidence="9" id="KW-0677">Repeat</keyword>
<evidence type="ECO:0000256" key="7">
    <source>
        <dbReference type="ARBA" id="ARBA00022643"/>
    </source>
</evidence>
<dbReference type="PANTHER" id="PTHR41523">
    <property type="entry name" value="TWO-COMPONENT SYSTEM SENSOR PROTEIN"/>
    <property type="match status" value="1"/>
</dbReference>
<dbReference type="InterPro" id="IPR001610">
    <property type="entry name" value="PAC"/>
</dbReference>
<comment type="catalytic activity">
    <reaction evidence="1">
        <text>ATP + protein L-histidine = ADP + protein N-phospho-L-histidine.</text>
        <dbReference type="EC" id="2.7.13.3"/>
    </reaction>
</comment>
<evidence type="ECO:0000256" key="8">
    <source>
        <dbReference type="ARBA" id="ARBA00022679"/>
    </source>
</evidence>
<proteinExistence type="predicted"/>
<keyword evidence="7" id="KW-0288">FMN</keyword>
<evidence type="ECO:0000256" key="14">
    <source>
        <dbReference type="ARBA" id="ARBA00023026"/>
    </source>
</evidence>
<accession>A0ABS1V674</accession>
<feature type="domain" description="PAS" evidence="16">
    <location>
        <begin position="18"/>
        <end position="81"/>
    </location>
</feature>
<evidence type="ECO:0000313" key="19">
    <source>
        <dbReference type="Proteomes" id="UP000606490"/>
    </source>
</evidence>
<evidence type="ECO:0000256" key="9">
    <source>
        <dbReference type="ARBA" id="ARBA00022737"/>
    </source>
</evidence>
<evidence type="ECO:0000256" key="13">
    <source>
        <dbReference type="ARBA" id="ARBA00022991"/>
    </source>
</evidence>
<dbReference type="EMBL" id="JAEUXJ010000004">
    <property type="protein sequence ID" value="MBL6456214.1"/>
    <property type="molecule type" value="Genomic_DNA"/>
</dbReference>
<dbReference type="SMART" id="SM00086">
    <property type="entry name" value="PAC"/>
    <property type="match status" value="2"/>
</dbReference>
<dbReference type="InterPro" id="IPR011102">
    <property type="entry name" value="Sig_transdc_His_kinase_HWE"/>
</dbReference>
<dbReference type="InterPro" id="IPR036890">
    <property type="entry name" value="HATPase_C_sf"/>
</dbReference>
<dbReference type="Pfam" id="PF08447">
    <property type="entry name" value="PAS_3"/>
    <property type="match status" value="1"/>
</dbReference>
<dbReference type="SUPFAM" id="SSF55874">
    <property type="entry name" value="ATPase domain of HSP90 chaperone/DNA topoisomerase II/histidine kinase"/>
    <property type="match status" value="1"/>
</dbReference>
<feature type="domain" description="PAS" evidence="16">
    <location>
        <begin position="129"/>
        <end position="198"/>
    </location>
</feature>
<evidence type="ECO:0000256" key="4">
    <source>
        <dbReference type="ARBA" id="ARBA00022553"/>
    </source>
</evidence>
<dbReference type="Gene3D" id="3.30.450.20">
    <property type="entry name" value="PAS domain"/>
    <property type="match status" value="3"/>
</dbReference>
<sequence length="588" mass="64237">MTADDPAPVTPVLGTEDLFRALGDNAYSLDRAFRFTDFNTGCASYYGRPPEEVLGRAIWEVFPQALDSPLERLLRGVMDQRRPLRTEIAGVVRPHRWVEVTVFPTAEGLGVVFRDRTAEHRAEEALRASEERLRDLLATLNLGTAMTRDMDGIIRFWSEGCSLLYGWTAAEALGQPAHALLRTVFPLPLAEIEAVLEQDGEWTGDLHQQARDGRRLVVAVRKVLRRGEDGRPVAVLEGLADVTAQRTTEAALAESEARLRLAISAARLGSWEIDLRRRVVRRSGQTVPARQDLPLLDCPLDQLVTLLHPEDRAQVEASIAAVAEGRADSYRIEYRSQARDGGYRWIESHGVAADPDPATGLPLRLVGVSSDVTERKQAEERQRLLMREVDHRAKNALAVVQAALRLTARDDPTAYMRAVEGRVAALARAQTLLARGQWSGAALRTLLEEELAPFLAEGQGAPRVRLDGPPVLLWPAGAQALAMAVHELATNAVKHGALGQPGGEVAVRWQVEPPGRLLLDWAERGGPPVSGSPARRGFGTRVLDGTIGTQLGGRITRDWSEAGVMVSMTIPLQHNPRADNADAAAVLS</sequence>
<keyword evidence="13" id="KW-0157">Chromophore</keyword>
<evidence type="ECO:0000256" key="3">
    <source>
        <dbReference type="ARBA" id="ARBA00022543"/>
    </source>
</evidence>
<dbReference type="SUPFAM" id="SSF55785">
    <property type="entry name" value="PYP-like sensor domain (PAS domain)"/>
    <property type="match status" value="3"/>
</dbReference>
<evidence type="ECO:0000313" key="18">
    <source>
        <dbReference type="EMBL" id="MBL6456214.1"/>
    </source>
</evidence>
<dbReference type="PROSITE" id="PS50112">
    <property type="entry name" value="PAS"/>
    <property type="match status" value="2"/>
</dbReference>
<dbReference type="InterPro" id="IPR013656">
    <property type="entry name" value="PAS_4"/>
</dbReference>
<keyword evidence="5" id="KW-0716">Sensory transduction</keyword>
<evidence type="ECO:0000256" key="6">
    <source>
        <dbReference type="ARBA" id="ARBA00022630"/>
    </source>
</evidence>
<gene>
    <name evidence="18" type="ORF">JMJ55_12845</name>
</gene>
<evidence type="ECO:0000256" key="15">
    <source>
        <dbReference type="ARBA" id="ARBA00023170"/>
    </source>
</evidence>
<evidence type="ECO:0000259" key="16">
    <source>
        <dbReference type="PROSITE" id="PS50112"/>
    </source>
</evidence>
<evidence type="ECO:0000256" key="11">
    <source>
        <dbReference type="ARBA" id="ARBA00022777"/>
    </source>
</evidence>
<dbReference type="EC" id="2.7.13.3" evidence="2"/>
<name>A0ABS1V674_9PROT</name>
<evidence type="ECO:0000256" key="12">
    <source>
        <dbReference type="ARBA" id="ARBA00022840"/>
    </source>
</evidence>
<feature type="domain" description="PAC" evidence="17">
    <location>
        <begin position="330"/>
        <end position="384"/>
    </location>
</feature>
<reference evidence="18 19" key="1">
    <citation type="submission" date="2021-01" db="EMBL/GenBank/DDBJ databases">
        <title>Belnapia mucosa sp. nov. and Belnapia arida sp. nov., isolated from the Tabernas Desert (Almeria, Spain).</title>
        <authorList>
            <person name="Molina-Menor E."/>
            <person name="Vidal-Verdu A."/>
            <person name="Calonge A."/>
            <person name="Satari L."/>
            <person name="Pereto Magraner J."/>
            <person name="Porcar Miralles M."/>
        </authorList>
    </citation>
    <scope>NUCLEOTIDE SEQUENCE [LARGE SCALE GENOMIC DNA]</scope>
    <source>
        <strain evidence="18 19">T6</strain>
    </source>
</reference>
<dbReference type="PROSITE" id="PS50113">
    <property type="entry name" value="PAC"/>
    <property type="match status" value="1"/>
</dbReference>
<keyword evidence="14" id="KW-0843">Virulence</keyword>
<dbReference type="NCBIfam" id="TIGR00229">
    <property type="entry name" value="sensory_box"/>
    <property type="match status" value="3"/>
</dbReference>
<keyword evidence="19" id="KW-1185">Reference proteome</keyword>
<evidence type="ECO:0000256" key="5">
    <source>
        <dbReference type="ARBA" id="ARBA00022606"/>
    </source>
</evidence>
<dbReference type="SMART" id="SM00091">
    <property type="entry name" value="PAS"/>
    <property type="match status" value="3"/>
</dbReference>
<dbReference type="Gene3D" id="2.10.70.100">
    <property type="match status" value="1"/>
</dbReference>
<evidence type="ECO:0000256" key="10">
    <source>
        <dbReference type="ARBA" id="ARBA00022741"/>
    </source>
</evidence>
<dbReference type="Pfam" id="PF08448">
    <property type="entry name" value="PAS_4"/>
    <property type="match status" value="2"/>
</dbReference>
<protein>
    <recommendedName>
        <fullName evidence="2">histidine kinase</fullName>
        <ecNumber evidence="2">2.7.13.3</ecNumber>
    </recommendedName>
</protein>
<dbReference type="Gene3D" id="3.30.565.10">
    <property type="entry name" value="Histidine kinase-like ATPase, C-terminal domain"/>
    <property type="match status" value="1"/>
</dbReference>
<comment type="caution">
    <text evidence="18">The sequence shown here is derived from an EMBL/GenBank/DDBJ whole genome shotgun (WGS) entry which is preliminary data.</text>
</comment>
<keyword evidence="8" id="KW-0808">Transferase</keyword>
<dbReference type="InterPro" id="IPR013655">
    <property type="entry name" value="PAS_fold_3"/>
</dbReference>
<dbReference type="CDD" id="cd00130">
    <property type="entry name" value="PAS"/>
    <property type="match status" value="3"/>
</dbReference>
<keyword evidence="3" id="KW-0600">Photoreceptor protein</keyword>
<keyword evidence="6" id="KW-0285">Flavoprotein</keyword>